<keyword evidence="2" id="KW-0732">Signal</keyword>
<dbReference type="Proteomes" id="UP001178508">
    <property type="component" value="Chromosome 5"/>
</dbReference>
<dbReference type="AlphaFoldDB" id="A0AAV1F769"/>
<dbReference type="EMBL" id="OY660868">
    <property type="protein sequence ID" value="CAJ1057142.1"/>
    <property type="molecule type" value="Genomic_DNA"/>
</dbReference>
<feature type="compositionally biased region" description="Polar residues" evidence="1">
    <location>
        <begin position="31"/>
        <end position="44"/>
    </location>
</feature>
<evidence type="ECO:0000256" key="2">
    <source>
        <dbReference type="SAM" id="SignalP"/>
    </source>
</evidence>
<accession>A0AAV1F769</accession>
<protein>
    <submittedName>
        <fullName evidence="3">Uncharacterized protein LOC121628165 isoform X1</fullName>
    </submittedName>
</protein>
<gene>
    <name evidence="3" type="ORF">XNOV1_A005157</name>
</gene>
<organism evidence="3 4">
    <name type="scientific">Xyrichtys novacula</name>
    <name type="common">Pearly razorfish</name>
    <name type="synonym">Hemipteronotus novacula</name>
    <dbReference type="NCBI Taxonomy" id="13765"/>
    <lineage>
        <taxon>Eukaryota</taxon>
        <taxon>Metazoa</taxon>
        <taxon>Chordata</taxon>
        <taxon>Craniata</taxon>
        <taxon>Vertebrata</taxon>
        <taxon>Euteleostomi</taxon>
        <taxon>Actinopterygii</taxon>
        <taxon>Neopterygii</taxon>
        <taxon>Teleostei</taxon>
        <taxon>Neoteleostei</taxon>
        <taxon>Acanthomorphata</taxon>
        <taxon>Eupercaria</taxon>
        <taxon>Labriformes</taxon>
        <taxon>Labridae</taxon>
        <taxon>Xyrichtys</taxon>
    </lineage>
</organism>
<feature type="signal peptide" evidence="2">
    <location>
        <begin position="1"/>
        <end position="23"/>
    </location>
</feature>
<sequence>MKNMTLWCVLVVMNSLPWMPVEAVELETQRGKQSTPGTRATPETNPHDRGDRASESDEYDATIQTPIHDVLNSEPALSAELKHINIPYQNITVNCKITWVLSWFPEANMSEPFLTRPVWFENPEQTLDQTCENITMTRPSMHFFRKSNCCSSWQLLDVWRQHCA</sequence>
<feature type="compositionally biased region" description="Basic and acidic residues" evidence="1">
    <location>
        <begin position="45"/>
        <end position="55"/>
    </location>
</feature>
<keyword evidence="4" id="KW-1185">Reference proteome</keyword>
<name>A0AAV1F769_XYRNO</name>
<proteinExistence type="predicted"/>
<feature type="region of interest" description="Disordered" evidence="1">
    <location>
        <begin position="27"/>
        <end position="58"/>
    </location>
</feature>
<reference evidence="3" key="1">
    <citation type="submission" date="2023-08" db="EMBL/GenBank/DDBJ databases">
        <authorList>
            <person name="Alioto T."/>
            <person name="Alioto T."/>
            <person name="Gomez Garrido J."/>
        </authorList>
    </citation>
    <scope>NUCLEOTIDE SEQUENCE</scope>
</reference>
<feature type="chain" id="PRO_5043471760" evidence="2">
    <location>
        <begin position="24"/>
        <end position="164"/>
    </location>
</feature>
<evidence type="ECO:0000256" key="1">
    <source>
        <dbReference type="SAM" id="MobiDB-lite"/>
    </source>
</evidence>
<evidence type="ECO:0000313" key="3">
    <source>
        <dbReference type="EMBL" id="CAJ1057142.1"/>
    </source>
</evidence>
<evidence type="ECO:0000313" key="4">
    <source>
        <dbReference type="Proteomes" id="UP001178508"/>
    </source>
</evidence>